<keyword evidence="3 6" id="KW-0472">Membrane</keyword>
<comment type="similarity">
    <text evidence="2 6">Belongs to the clathrin light chain family.</text>
</comment>
<evidence type="ECO:0000256" key="2">
    <source>
        <dbReference type="ARBA" id="ARBA00005263"/>
    </source>
</evidence>
<feature type="region of interest" description="Disordered" evidence="7">
    <location>
        <begin position="19"/>
        <end position="63"/>
    </location>
</feature>
<keyword evidence="5 6" id="KW-0968">Cytoplasmic vesicle</keyword>
<dbReference type="InterPro" id="IPR000996">
    <property type="entry name" value="Clathrin_L-chain"/>
</dbReference>
<evidence type="ECO:0000256" key="6">
    <source>
        <dbReference type="RuleBase" id="RU363137"/>
    </source>
</evidence>
<evidence type="ECO:0000313" key="8">
    <source>
        <dbReference type="EMBL" id="KIM23011.1"/>
    </source>
</evidence>
<dbReference type="GO" id="GO:0030130">
    <property type="term" value="C:clathrin coat of trans-Golgi network vesicle"/>
    <property type="evidence" value="ECO:0007669"/>
    <property type="project" value="InterPro"/>
</dbReference>
<accession>A0A0C3AUS5</accession>
<feature type="compositionally biased region" description="Polar residues" evidence="7">
    <location>
        <begin position="29"/>
        <end position="43"/>
    </location>
</feature>
<dbReference type="GO" id="GO:0005198">
    <property type="term" value="F:structural molecule activity"/>
    <property type="evidence" value="ECO:0007669"/>
    <property type="project" value="InterPro"/>
</dbReference>
<organism evidence="8 9">
    <name type="scientific">Serendipita vermifera MAFF 305830</name>
    <dbReference type="NCBI Taxonomy" id="933852"/>
    <lineage>
        <taxon>Eukaryota</taxon>
        <taxon>Fungi</taxon>
        <taxon>Dikarya</taxon>
        <taxon>Basidiomycota</taxon>
        <taxon>Agaricomycotina</taxon>
        <taxon>Agaricomycetes</taxon>
        <taxon>Sebacinales</taxon>
        <taxon>Serendipitaceae</taxon>
        <taxon>Serendipita</taxon>
    </lineage>
</organism>
<dbReference type="GO" id="GO:0072583">
    <property type="term" value="P:clathrin-dependent endocytosis"/>
    <property type="evidence" value="ECO:0007669"/>
    <property type="project" value="TreeGrafter"/>
</dbReference>
<gene>
    <name evidence="8" type="ORF">M408DRAFT_28249</name>
</gene>
<evidence type="ECO:0000256" key="3">
    <source>
        <dbReference type="ARBA" id="ARBA00023136"/>
    </source>
</evidence>
<dbReference type="HOGENOM" id="CLU_069856_1_0_1"/>
<dbReference type="GO" id="GO:0030132">
    <property type="term" value="C:clathrin coat of coated pit"/>
    <property type="evidence" value="ECO:0007669"/>
    <property type="project" value="InterPro"/>
</dbReference>
<reference evidence="9" key="2">
    <citation type="submission" date="2015-01" db="EMBL/GenBank/DDBJ databases">
        <title>Evolutionary Origins and Diversification of the Mycorrhizal Mutualists.</title>
        <authorList>
            <consortium name="DOE Joint Genome Institute"/>
            <consortium name="Mycorrhizal Genomics Consortium"/>
            <person name="Kohler A."/>
            <person name="Kuo A."/>
            <person name="Nagy L.G."/>
            <person name="Floudas D."/>
            <person name="Copeland A."/>
            <person name="Barry K.W."/>
            <person name="Cichocki N."/>
            <person name="Veneault-Fourrey C."/>
            <person name="LaButti K."/>
            <person name="Lindquist E.A."/>
            <person name="Lipzen A."/>
            <person name="Lundell T."/>
            <person name="Morin E."/>
            <person name="Murat C."/>
            <person name="Riley R."/>
            <person name="Ohm R."/>
            <person name="Sun H."/>
            <person name="Tunlid A."/>
            <person name="Henrissat B."/>
            <person name="Grigoriev I.V."/>
            <person name="Hibbett D.S."/>
            <person name="Martin F."/>
        </authorList>
    </citation>
    <scope>NUCLEOTIDE SEQUENCE [LARGE SCALE GENOMIC DNA]</scope>
    <source>
        <strain evidence="9">MAFF 305830</strain>
    </source>
</reference>
<dbReference type="EMBL" id="KN824344">
    <property type="protein sequence ID" value="KIM23011.1"/>
    <property type="molecule type" value="Genomic_DNA"/>
</dbReference>
<dbReference type="Proteomes" id="UP000054097">
    <property type="component" value="Unassembled WGS sequence"/>
</dbReference>
<evidence type="ECO:0000256" key="1">
    <source>
        <dbReference type="ARBA" id="ARBA00004180"/>
    </source>
</evidence>
<keyword evidence="4 6" id="KW-0168">Coated pit</keyword>
<dbReference type="PANTHER" id="PTHR10639:SF7">
    <property type="entry name" value="CLATHRIN LIGHT CHAIN"/>
    <property type="match status" value="1"/>
</dbReference>
<dbReference type="PANTHER" id="PTHR10639">
    <property type="entry name" value="CLATHRIN LIGHT CHAIN"/>
    <property type="match status" value="1"/>
</dbReference>
<comment type="subcellular location">
    <subcellularLocation>
        <location evidence="1 6">Cytoplasmic vesicle membrane</location>
        <topology evidence="1 6">Peripheral membrane protein</topology>
        <orientation evidence="1 6">Cytoplasmic side</orientation>
    </subcellularLocation>
    <subcellularLocation>
        <location evidence="6">Membrane</location>
        <location evidence="6">Coated pit</location>
        <topology evidence="6">Peripheral membrane protein</topology>
        <orientation evidence="6">Cytoplasmic side</orientation>
    </subcellularLocation>
    <text evidence="6">Cytoplasmic face of coated pits and vesicles.</text>
</comment>
<comment type="function">
    <text evidence="6">Clathrin is the major protein of the polyhedral coat of coated pits and vesicles.</text>
</comment>
<dbReference type="AlphaFoldDB" id="A0A0C3AUS5"/>
<feature type="compositionally biased region" description="Polar residues" evidence="7">
    <location>
        <begin position="96"/>
        <end position="109"/>
    </location>
</feature>
<dbReference type="GO" id="GO:0006886">
    <property type="term" value="P:intracellular protein transport"/>
    <property type="evidence" value="ECO:0007669"/>
    <property type="project" value="InterPro"/>
</dbReference>
<reference evidence="8 9" key="1">
    <citation type="submission" date="2014-04" db="EMBL/GenBank/DDBJ databases">
        <authorList>
            <consortium name="DOE Joint Genome Institute"/>
            <person name="Kuo A."/>
            <person name="Zuccaro A."/>
            <person name="Kohler A."/>
            <person name="Nagy L.G."/>
            <person name="Floudas D."/>
            <person name="Copeland A."/>
            <person name="Barry K.W."/>
            <person name="Cichocki N."/>
            <person name="Veneault-Fourrey C."/>
            <person name="LaButti K."/>
            <person name="Lindquist E.A."/>
            <person name="Lipzen A."/>
            <person name="Lundell T."/>
            <person name="Morin E."/>
            <person name="Murat C."/>
            <person name="Sun H."/>
            <person name="Tunlid A."/>
            <person name="Henrissat B."/>
            <person name="Grigoriev I.V."/>
            <person name="Hibbett D.S."/>
            <person name="Martin F."/>
            <person name="Nordberg H.P."/>
            <person name="Cantor M.N."/>
            <person name="Hua S.X."/>
        </authorList>
    </citation>
    <scope>NUCLEOTIDE SEQUENCE [LARGE SCALE GENOMIC DNA]</scope>
    <source>
        <strain evidence="8 9">MAFF 305830</strain>
    </source>
</reference>
<name>A0A0C3AUS5_SERVB</name>
<evidence type="ECO:0000256" key="5">
    <source>
        <dbReference type="ARBA" id="ARBA00023329"/>
    </source>
</evidence>
<dbReference type="STRING" id="933852.A0A0C3AUS5"/>
<protein>
    <recommendedName>
        <fullName evidence="6">Clathrin light chain</fullName>
    </recommendedName>
</protein>
<dbReference type="GO" id="GO:0032050">
    <property type="term" value="F:clathrin heavy chain binding"/>
    <property type="evidence" value="ECO:0007669"/>
    <property type="project" value="TreeGrafter"/>
</dbReference>
<dbReference type="Pfam" id="PF01086">
    <property type="entry name" value="Clathrin_lg_ch"/>
    <property type="match status" value="1"/>
</dbReference>
<evidence type="ECO:0000256" key="7">
    <source>
        <dbReference type="SAM" id="MobiDB-lite"/>
    </source>
</evidence>
<sequence>MASFEDDDDFSRAASAFPALDDDLDGFGMTTTAAPAPIQNISSEPLDFDFDPMPASSAPPVRVTGDDEMQQFESQFPDIGEPAYSQPAKSAVGVNRSFQGTPIPQQQASYAPPSITPAFEEEPDVIKQWREQQAAEIKKRDEMSERRRQDIRKQANTSIDDFYIDHKERVERNIKENKLTEEEFKTGLTDSLSSGTTWTRICDIIELENSQSKTIARTGAGTTDLGRYKEVLLRLKREGETAPGAAGY</sequence>
<feature type="region of interest" description="Disordered" evidence="7">
    <location>
        <begin position="78"/>
        <end position="111"/>
    </location>
</feature>
<proteinExistence type="inferred from homology"/>
<dbReference type="OrthoDB" id="5512at2759"/>
<evidence type="ECO:0000313" key="9">
    <source>
        <dbReference type="Proteomes" id="UP000054097"/>
    </source>
</evidence>
<evidence type="ECO:0000256" key="4">
    <source>
        <dbReference type="ARBA" id="ARBA00023176"/>
    </source>
</evidence>
<keyword evidence="9" id="KW-1185">Reference proteome</keyword>